<feature type="transmembrane region" description="Helical" evidence="1">
    <location>
        <begin position="140"/>
        <end position="160"/>
    </location>
</feature>
<evidence type="ECO:0000313" key="2">
    <source>
        <dbReference type="EMBL" id="ROR93253.1"/>
    </source>
</evidence>
<feature type="transmembrane region" description="Helical" evidence="1">
    <location>
        <begin position="100"/>
        <end position="120"/>
    </location>
</feature>
<organism evidence="2 3">
    <name type="scientific">Salana multivorans</name>
    <dbReference type="NCBI Taxonomy" id="120377"/>
    <lineage>
        <taxon>Bacteria</taxon>
        <taxon>Bacillati</taxon>
        <taxon>Actinomycetota</taxon>
        <taxon>Actinomycetes</taxon>
        <taxon>Micrococcales</taxon>
        <taxon>Beutenbergiaceae</taxon>
        <taxon>Salana</taxon>
    </lineage>
</organism>
<accession>A0A3N2D0I2</accession>
<dbReference type="Proteomes" id="UP000275356">
    <property type="component" value="Unassembled WGS sequence"/>
</dbReference>
<dbReference type="EMBL" id="RKHQ01000002">
    <property type="protein sequence ID" value="ROR93253.1"/>
    <property type="molecule type" value="Genomic_DNA"/>
</dbReference>
<name>A0A3N2D0I2_9MICO</name>
<feature type="transmembrane region" description="Helical" evidence="1">
    <location>
        <begin position="25"/>
        <end position="46"/>
    </location>
</feature>
<dbReference type="AlphaFoldDB" id="A0A3N2D0I2"/>
<reference evidence="2 3" key="1">
    <citation type="submission" date="2018-11" db="EMBL/GenBank/DDBJ databases">
        <title>Sequencing the genomes of 1000 actinobacteria strains.</title>
        <authorList>
            <person name="Klenk H.-P."/>
        </authorList>
    </citation>
    <scope>NUCLEOTIDE SEQUENCE [LARGE SCALE GENOMIC DNA]</scope>
    <source>
        <strain evidence="2 3">DSM 13521</strain>
    </source>
</reference>
<gene>
    <name evidence="2" type="ORF">EDD28_2661</name>
</gene>
<evidence type="ECO:0000313" key="3">
    <source>
        <dbReference type="Proteomes" id="UP000275356"/>
    </source>
</evidence>
<evidence type="ECO:0000256" key="1">
    <source>
        <dbReference type="SAM" id="Phobius"/>
    </source>
</evidence>
<feature type="transmembrane region" description="Helical" evidence="1">
    <location>
        <begin position="66"/>
        <end position="88"/>
    </location>
</feature>
<sequence length="165" mass="17186">MVSTSTSSLLPGAPPESSVRSVRRLCVVAIVAGVILFAAGWVTWSVEFDLADQPGNSGRVMPAEVATLVLGPVLTTMAAMLLSGMGRAPADQVVRSVRRLCVVAMVAGVILFAAGWVTWSVEFDLADQPGNSGRVMPAEVATLVLGPVLTTMAIVLLSRVRGSRP</sequence>
<keyword evidence="1" id="KW-0472">Membrane</keyword>
<keyword evidence="1" id="KW-1133">Transmembrane helix</keyword>
<protein>
    <submittedName>
        <fullName evidence="2">Uncharacterized protein</fullName>
    </submittedName>
</protein>
<keyword evidence="3" id="KW-1185">Reference proteome</keyword>
<keyword evidence="1" id="KW-0812">Transmembrane</keyword>
<comment type="caution">
    <text evidence="2">The sequence shown here is derived from an EMBL/GenBank/DDBJ whole genome shotgun (WGS) entry which is preliminary data.</text>
</comment>
<proteinExistence type="predicted"/>